<dbReference type="GO" id="GO:0019902">
    <property type="term" value="F:phosphatase binding"/>
    <property type="evidence" value="ECO:0007669"/>
    <property type="project" value="TreeGrafter"/>
</dbReference>
<protein>
    <submittedName>
        <fullName evidence="3">Uncharacterized protein</fullName>
    </submittedName>
</protein>
<evidence type="ECO:0000256" key="2">
    <source>
        <dbReference type="SAM" id="MobiDB-lite"/>
    </source>
</evidence>
<keyword evidence="5" id="KW-1185">Reference proteome</keyword>
<evidence type="ECO:0000256" key="1">
    <source>
        <dbReference type="ARBA" id="ARBA00022999"/>
    </source>
</evidence>
<proteinExistence type="predicted"/>
<evidence type="ECO:0000313" key="3">
    <source>
        <dbReference type="EMBL" id="KAJ8778220.1"/>
    </source>
</evidence>
<name>A0AB34GH93_ESCRO</name>
<dbReference type="Proteomes" id="UP001159641">
    <property type="component" value="Unassembled WGS sequence"/>
</dbReference>
<dbReference type="GO" id="GO:0005737">
    <property type="term" value="C:cytoplasm"/>
    <property type="evidence" value="ECO:0007669"/>
    <property type="project" value="TreeGrafter"/>
</dbReference>
<organism evidence="3 5">
    <name type="scientific">Eschrichtius robustus</name>
    <name type="common">California gray whale</name>
    <name type="synonym">Eschrichtius gibbosus</name>
    <dbReference type="NCBI Taxonomy" id="9764"/>
    <lineage>
        <taxon>Eukaryota</taxon>
        <taxon>Metazoa</taxon>
        <taxon>Chordata</taxon>
        <taxon>Craniata</taxon>
        <taxon>Vertebrata</taxon>
        <taxon>Euteleostomi</taxon>
        <taxon>Mammalia</taxon>
        <taxon>Eutheria</taxon>
        <taxon>Laurasiatheria</taxon>
        <taxon>Artiodactyla</taxon>
        <taxon>Whippomorpha</taxon>
        <taxon>Cetacea</taxon>
        <taxon>Mysticeti</taxon>
        <taxon>Eschrichtiidae</taxon>
        <taxon>Eschrichtius</taxon>
    </lineage>
</organism>
<evidence type="ECO:0000313" key="5">
    <source>
        <dbReference type="Proteomes" id="UP001159641"/>
    </source>
</evidence>
<dbReference type="AlphaFoldDB" id="A0AB34GH93"/>
<sequence>MLKQILSEMYIDPDLLAELSEEQKQILFFKMREEQVPCLRLNMCLHRRPAVEHLFLEETTLLTPPGAASCPLRARHALHERRPPPPNPVEAPTFPGAPGLLCPARGRSGSWQELNNGKSVHWKLGADEEVWVWVMGEHHLDKPYGTLCDEILAQGARLKPEQEVRELRKTQSREFTSSLKPKSHSSDVRAPGDREPRSVCEKAAEEGGHGRGRGPASPLEEEKTPVSLSCL</sequence>
<feature type="compositionally biased region" description="Basic and acidic residues" evidence="2">
    <location>
        <begin position="184"/>
        <end position="209"/>
    </location>
</feature>
<evidence type="ECO:0000313" key="4">
    <source>
        <dbReference type="EMBL" id="KAJ8791335.1"/>
    </source>
</evidence>
<keyword evidence="1" id="KW-0727">SH2 domain</keyword>
<feature type="compositionally biased region" description="Basic and acidic residues" evidence="2">
    <location>
        <begin position="160"/>
        <end position="172"/>
    </location>
</feature>
<comment type="caution">
    <text evidence="3">The sequence shown here is derived from an EMBL/GenBank/DDBJ whole genome shotgun (WGS) entry which is preliminary data.</text>
</comment>
<dbReference type="PANTHER" id="PTHR14388:SF5">
    <property type="entry name" value="SH2 DOMAIN-CONTAINING PROTEIN 4A"/>
    <property type="match status" value="1"/>
</dbReference>
<dbReference type="PANTHER" id="PTHR14388">
    <property type="entry name" value="T CELL-SPECIFIC ADAPTER PROTEIN TSAD"/>
    <property type="match status" value="1"/>
</dbReference>
<dbReference type="EMBL" id="JAIQCJ010001301">
    <property type="protein sequence ID" value="KAJ8791335.1"/>
    <property type="molecule type" value="Genomic_DNA"/>
</dbReference>
<dbReference type="EMBL" id="JAIQCJ010002252">
    <property type="protein sequence ID" value="KAJ8778220.1"/>
    <property type="molecule type" value="Genomic_DNA"/>
</dbReference>
<gene>
    <name evidence="4" type="ORF">J1605_004382</name>
    <name evidence="3" type="ORF">J1605_013838</name>
</gene>
<reference evidence="3 5" key="1">
    <citation type="submission" date="2022-11" db="EMBL/GenBank/DDBJ databases">
        <title>Whole genome sequence of Eschrichtius robustus ER-17-0199.</title>
        <authorList>
            <person name="Bruniche-Olsen A."/>
            <person name="Black A.N."/>
            <person name="Fields C.J."/>
            <person name="Walden K."/>
            <person name="Dewoody J.A."/>
        </authorList>
    </citation>
    <scope>NUCLEOTIDE SEQUENCE [LARGE SCALE GENOMIC DNA]</scope>
    <source>
        <strain evidence="3">ER-17-0199</strain>
        <tissue evidence="3">Blubber</tissue>
    </source>
</reference>
<feature type="region of interest" description="Disordered" evidence="2">
    <location>
        <begin position="160"/>
        <end position="231"/>
    </location>
</feature>
<accession>A0AB34GH93</accession>